<dbReference type="Proteomes" id="UP000799324">
    <property type="component" value="Unassembled WGS sequence"/>
</dbReference>
<feature type="domain" description="F-box" evidence="1">
    <location>
        <begin position="1"/>
        <end position="47"/>
    </location>
</feature>
<dbReference type="PROSITE" id="PS50181">
    <property type="entry name" value="FBOX"/>
    <property type="match status" value="1"/>
</dbReference>
<dbReference type="AlphaFoldDB" id="A0A6A6TNT5"/>
<evidence type="ECO:0000313" key="2">
    <source>
        <dbReference type="EMBL" id="KAF2661432.1"/>
    </source>
</evidence>
<evidence type="ECO:0000313" key="3">
    <source>
        <dbReference type="Proteomes" id="UP000799324"/>
    </source>
</evidence>
<reference evidence="2" key="1">
    <citation type="journal article" date="2020" name="Stud. Mycol.">
        <title>101 Dothideomycetes genomes: a test case for predicting lifestyles and emergence of pathogens.</title>
        <authorList>
            <person name="Haridas S."/>
            <person name="Albert R."/>
            <person name="Binder M."/>
            <person name="Bloem J."/>
            <person name="Labutti K."/>
            <person name="Salamov A."/>
            <person name="Andreopoulos B."/>
            <person name="Baker S."/>
            <person name="Barry K."/>
            <person name="Bills G."/>
            <person name="Bluhm B."/>
            <person name="Cannon C."/>
            <person name="Castanera R."/>
            <person name="Culley D."/>
            <person name="Daum C."/>
            <person name="Ezra D."/>
            <person name="Gonzalez J."/>
            <person name="Henrissat B."/>
            <person name="Kuo A."/>
            <person name="Liang C."/>
            <person name="Lipzen A."/>
            <person name="Lutzoni F."/>
            <person name="Magnuson J."/>
            <person name="Mondo S."/>
            <person name="Nolan M."/>
            <person name="Ohm R."/>
            <person name="Pangilinan J."/>
            <person name="Park H.-J."/>
            <person name="Ramirez L."/>
            <person name="Alfaro M."/>
            <person name="Sun H."/>
            <person name="Tritt A."/>
            <person name="Yoshinaga Y."/>
            <person name="Zwiers L.-H."/>
            <person name="Turgeon B."/>
            <person name="Goodwin S."/>
            <person name="Spatafora J."/>
            <person name="Crous P."/>
            <person name="Grigoriev I."/>
        </authorList>
    </citation>
    <scope>NUCLEOTIDE SEQUENCE</scope>
    <source>
        <strain evidence="2">CBS 122681</strain>
    </source>
</reference>
<keyword evidence="3" id="KW-1185">Reference proteome</keyword>
<dbReference type="EMBL" id="MU004294">
    <property type="protein sequence ID" value="KAF2661432.1"/>
    <property type="molecule type" value="Genomic_DNA"/>
</dbReference>
<gene>
    <name evidence="2" type="ORF">K491DRAFT_647843</name>
</gene>
<evidence type="ECO:0000259" key="1">
    <source>
        <dbReference type="PROSITE" id="PS50181"/>
    </source>
</evidence>
<accession>A0A6A6TNT5</accession>
<dbReference type="OrthoDB" id="5384804at2759"/>
<dbReference type="InterPro" id="IPR036047">
    <property type="entry name" value="F-box-like_dom_sf"/>
</dbReference>
<protein>
    <recommendedName>
        <fullName evidence="1">F-box domain-containing protein</fullName>
    </recommendedName>
</protein>
<name>A0A6A6TNT5_9PLEO</name>
<dbReference type="InterPro" id="IPR001810">
    <property type="entry name" value="F-box_dom"/>
</dbReference>
<proteinExistence type="predicted"/>
<dbReference type="SUPFAM" id="SSF81383">
    <property type="entry name" value="F-box domain"/>
    <property type="match status" value="1"/>
</dbReference>
<sequence>MELTALPNELLAQIFENLASIDDVHYLGRCCKATYEIIRDQSAYVKIMRSVIRHSQVHRFDIQLCQMLDVHNTVVSHFQMGGLPFIPTPLSHRGLSHTNVSKLELDLAQAINDNEEEVGTHGPTKLTDGRIYDILARWQGLRVLRDLWLARQLKREDYLTLNAESPTLFSQAFEKLVDRHWTCPDKVPARFTFHDADYITFNPDQYARFYAATTNLWLMNEIRWVLTHYTHPTATFHLPLVILDSCRAKLASQTQTPLLDDIDKYAVYTFLYQHLLPLHLTVLSDQCSSKLPLTYSSDSSAGRSTHSARLMQLCLLAGQTYLQPPDIIELAVRNAVKRKPPYPDVYPPPSTMTHLRPNPQNPFPPRRSLTSDAIQLAPIIPNQQPLDPLVLTHVRIMQRASFAQTYRAPAAPVLPRTAPRSLYRVLDLQDHLEDRVKVEFDLHAGPGKPDIMTVLHRRLGSEVRWGVWWWANSEVKARMKMERWR</sequence>
<organism evidence="2 3">
    <name type="scientific">Lophiostoma macrostomum CBS 122681</name>
    <dbReference type="NCBI Taxonomy" id="1314788"/>
    <lineage>
        <taxon>Eukaryota</taxon>
        <taxon>Fungi</taxon>
        <taxon>Dikarya</taxon>
        <taxon>Ascomycota</taxon>
        <taxon>Pezizomycotina</taxon>
        <taxon>Dothideomycetes</taxon>
        <taxon>Pleosporomycetidae</taxon>
        <taxon>Pleosporales</taxon>
        <taxon>Lophiostomataceae</taxon>
        <taxon>Lophiostoma</taxon>
    </lineage>
</organism>
<dbReference type="Pfam" id="PF00646">
    <property type="entry name" value="F-box"/>
    <property type="match status" value="1"/>
</dbReference>